<keyword evidence="6 10" id="KW-0812">Transmembrane</keyword>
<evidence type="ECO:0000256" key="2">
    <source>
        <dbReference type="ARBA" id="ARBA00010992"/>
    </source>
</evidence>
<dbReference type="PROSITE" id="PS00217">
    <property type="entry name" value="SUGAR_TRANSPORT_2"/>
    <property type="match status" value="1"/>
</dbReference>
<accession>A0A7C9GRC6</accession>
<dbReference type="Gene3D" id="1.20.1250.20">
    <property type="entry name" value="MFS general substrate transporter like domains"/>
    <property type="match status" value="1"/>
</dbReference>
<sequence length="477" mass="49840">MTDAAYSSDHPADDSQVNMAFITAIVAVATIGGFMFGYDSGVINGTQKGLESAFDLGKFGIGVNVGAILVGSAIGAFAAGRLADGIGRRSVMMLAAVLFLASALMAGAASSSTIFIIARIIGGFGVGAASVISPVYISEVTPASIRGRLSSVQQVMIISGLTGAFVANFALARYAGGSTAALWLGQPAWRWMFWLQAIPAAIYFLALLAIPESPRYLVVKGQTERARAVLTRLFGAVEADRKVAEIGASLAKDHHKPKLSDLIDKSTGKIRPILWTGIGLAVFQQFVGINVVFYYGATLWEAVGFSEDNALQINILSGVLSIAACLVAIALIDKIGRKPLLLIGSAGMAVTLAVVAYAFSTAVTGPSGVSLPGNNGLFALIAANLYVIFFNVSWGPVMWVMLGEMFPNQIRGSGLAVAGFAQWMANAAVSVSFPTLAVSPGLAATYTGFATFAVISFFFVKAMVNETRGRELEDMEG</sequence>
<feature type="transmembrane region" description="Helical" evidence="10">
    <location>
        <begin position="273"/>
        <end position="295"/>
    </location>
</feature>
<feature type="transmembrane region" description="Helical" evidence="10">
    <location>
        <begin position="315"/>
        <end position="332"/>
    </location>
</feature>
<evidence type="ECO:0000256" key="8">
    <source>
        <dbReference type="ARBA" id="ARBA00023136"/>
    </source>
</evidence>
<dbReference type="PRINTS" id="PR00171">
    <property type="entry name" value="SUGRTRNSPORT"/>
</dbReference>
<keyword evidence="7 10" id="KW-1133">Transmembrane helix</keyword>
<dbReference type="PANTHER" id="PTHR48023">
    <property type="entry name" value="D-XYLOSE-PROTON SYMPORTER-LIKE 2"/>
    <property type="match status" value="1"/>
</dbReference>
<dbReference type="PROSITE" id="PS00216">
    <property type="entry name" value="SUGAR_TRANSPORT_1"/>
    <property type="match status" value="2"/>
</dbReference>
<feature type="domain" description="Major facilitator superfamily (MFS) profile" evidence="11">
    <location>
        <begin position="25"/>
        <end position="468"/>
    </location>
</feature>
<evidence type="ECO:0000256" key="9">
    <source>
        <dbReference type="RuleBase" id="RU003346"/>
    </source>
</evidence>
<dbReference type="PROSITE" id="PS50850">
    <property type="entry name" value="MFS"/>
    <property type="match status" value="1"/>
</dbReference>
<evidence type="ECO:0000256" key="7">
    <source>
        <dbReference type="ARBA" id="ARBA00022989"/>
    </source>
</evidence>
<dbReference type="SUPFAM" id="SSF103473">
    <property type="entry name" value="MFS general substrate transporter"/>
    <property type="match status" value="1"/>
</dbReference>
<dbReference type="EMBL" id="WIOL01000007">
    <property type="protein sequence ID" value="MQT18453.1"/>
    <property type="molecule type" value="Genomic_DNA"/>
</dbReference>
<dbReference type="GO" id="GO:0022857">
    <property type="term" value="F:transmembrane transporter activity"/>
    <property type="evidence" value="ECO:0007669"/>
    <property type="project" value="InterPro"/>
</dbReference>
<feature type="transmembrane region" description="Helical" evidence="10">
    <location>
        <begin position="20"/>
        <end position="38"/>
    </location>
</feature>
<dbReference type="RefSeq" id="WP_152578928.1">
    <property type="nucleotide sequence ID" value="NZ_JAATJI010000001.1"/>
</dbReference>
<feature type="transmembrane region" description="Helical" evidence="10">
    <location>
        <begin position="339"/>
        <end position="359"/>
    </location>
</feature>
<feature type="transmembrane region" description="Helical" evidence="10">
    <location>
        <begin position="58"/>
        <end position="79"/>
    </location>
</feature>
<dbReference type="GO" id="GO:0005886">
    <property type="term" value="C:plasma membrane"/>
    <property type="evidence" value="ECO:0007669"/>
    <property type="project" value="UniProtKB-SubCell"/>
</dbReference>
<dbReference type="InterPro" id="IPR047984">
    <property type="entry name" value="XylE-like"/>
</dbReference>
<dbReference type="InterPro" id="IPR005829">
    <property type="entry name" value="Sugar_transporter_CS"/>
</dbReference>
<feature type="transmembrane region" description="Helical" evidence="10">
    <location>
        <begin position="191"/>
        <end position="210"/>
    </location>
</feature>
<evidence type="ECO:0000256" key="1">
    <source>
        <dbReference type="ARBA" id="ARBA00004651"/>
    </source>
</evidence>
<feature type="transmembrane region" description="Helical" evidence="10">
    <location>
        <begin position="149"/>
        <end position="171"/>
    </location>
</feature>
<reference evidence="12 13" key="1">
    <citation type="submission" date="2019-09" db="EMBL/GenBank/DDBJ databases">
        <title>Polymorphobacter sp. isolated from a lake in China.</title>
        <authorList>
            <person name="Liu Z."/>
        </authorList>
    </citation>
    <scope>NUCLEOTIDE SEQUENCE [LARGE SCALE GENOMIC DNA]</scope>
    <source>
        <strain evidence="12 13">D40P</strain>
    </source>
</reference>
<evidence type="ECO:0000259" key="11">
    <source>
        <dbReference type="PROSITE" id="PS50850"/>
    </source>
</evidence>
<evidence type="ECO:0000313" key="13">
    <source>
        <dbReference type="Proteomes" id="UP000481327"/>
    </source>
</evidence>
<dbReference type="PANTHER" id="PTHR48023:SF4">
    <property type="entry name" value="D-XYLOSE-PROTON SYMPORTER-LIKE 2"/>
    <property type="match status" value="1"/>
</dbReference>
<dbReference type="Proteomes" id="UP000481327">
    <property type="component" value="Unassembled WGS sequence"/>
</dbReference>
<dbReference type="OrthoDB" id="5368493at2"/>
<comment type="similarity">
    <text evidence="2 9">Belongs to the major facilitator superfamily. Sugar transporter (TC 2.A.1.1) family.</text>
</comment>
<feature type="transmembrane region" description="Helical" evidence="10">
    <location>
        <begin position="91"/>
        <end position="110"/>
    </location>
</feature>
<feature type="transmembrane region" description="Helical" evidence="10">
    <location>
        <begin position="443"/>
        <end position="460"/>
    </location>
</feature>
<evidence type="ECO:0000256" key="10">
    <source>
        <dbReference type="SAM" id="Phobius"/>
    </source>
</evidence>
<feature type="transmembrane region" description="Helical" evidence="10">
    <location>
        <begin position="116"/>
        <end position="137"/>
    </location>
</feature>
<dbReference type="InterPro" id="IPR005828">
    <property type="entry name" value="MFS_sugar_transport-like"/>
</dbReference>
<evidence type="ECO:0000256" key="4">
    <source>
        <dbReference type="ARBA" id="ARBA00022475"/>
    </source>
</evidence>
<comment type="subcellular location">
    <subcellularLocation>
        <location evidence="1">Cell membrane</location>
        <topology evidence="1">Multi-pass membrane protein</topology>
    </subcellularLocation>
</comment>
<dbReference type="FunFam" id="1.20.1250.20:FF:000122">
    <property type="entry name" value="D-xylose transporter XylE"/>
    <property type="match status" value="1"/>
</dbReference>
<dbReference type="Pfam" id="PF00083">
    <property type="entry name" value="Sugar_tr"/>
    <property type="match status" value="1"/>
</dbReference>
<evidence type="ECO:0000313" key="12">
    <source>
        <dbReference type="EMBL" id="MQT18453.1"/>
    </source>
</evidence>
<comment type="caution">
    <text evidence="12">The sequence shown here is derived from an EMBL/GenBank/DDBJ whole genome shotgun (WGS) entry which is preliminary data.</text>
</comment>
<keyword evidence="13" id="KW-1185">Reference proteome</keyword>
<organism evidence="12 13">
    <name type="scientific">Sandarakinorhabdus fusca</name>
    <dbReference type="NCBI Taxonomy" id="1439888"/>
    <lineage>
        <taxon>Bacteria</taxon>
        <taxon>Pseudomonadati</taxon>
        <taxon>Pseudomonadota</taxon>
        <taxon>Alphaproteobacteria</taxon>
        <taxon>Sphingomonadales</taxon>
        <taxon>Sphingosinicellaceae</taxon>
        <taxon>Sandarakinorhabdus</taxon>
    </lineage>
</organism>
<dbReference type="AlphaFoldDB" id="A0A7C9GRC6"/>
<keyword evidence="3 9" id="KW-0813">Transport</keyword>
<protein>
    <submittedName>
        <fullName evidence="12">Sugar porter family MFS transporter</fullName>
    </submittedName>
</protein>
<feature type="transmembrane region" description="Helical" evidence="10">
    <location>
        <begin position="414"/>
        <end position="437"/>
    </location>
</feature>
<dbReference type="InterPro" id="IPR036259">
    <property type="entry name" value="MFS_trans_sf"/>
</dbReference>
<gene>
    <name evidence="12" type="ORF">F3168_14460</name>
</gene>
<proteinExistence type="inferred from homology"/>
<dbReference type="InterPro" id="IPR050820">
    <property type="entry name" value="MFS_Sugar_Transporter"/>
</dbReference>
<dbReference type="InterPro" id="IPR003663">
    <property type="entry name" value="Sugar/inositol_transpt"/>
</dbReference>
<feature type="transmembrane region" description="Helical" evidence="10">
    <location>
        <begin position="379"/>
        <end position="402"/>
    </location>
</feature>
<dbReference type="CDD" id="cd17359">
    <property type="entry name" value="MFS_XylE_like"/>
    <property type="match status" value="1"/>
</dbReference>
<evidence type="ECO:0000256" key="5">
    <source>
        <dbReference type="ARBA" id="ARBA00022597"/>
    </source>
</evidence>
<evidence type="ECO:0000256" key="3">
    <source>
        <dbReference type="ARBA" id="ARBA00022448"/>
    </source>
</evidence>
<evidence type="ECO:0000256" key="6">
    <source>
        <dbReference type="ARBA" id="ARBA00022692"/>
    </source>
</evidence>
<dbReference type="InterPro" id="IPR020846">
    <property type="entry name" value="MFS_dom"/>
</dbReference>
<name>A0A7C9GRC6_9SPHN</name>
<keyword evidence="8 10" id="KW-0472">Membrane</keyword>
<keyword evidence="4" id="KW-1003">Cell membrane</keyword>
<keyword evidence="5" id="KW-0762">Sugar transport</keyword>
<dbReference type="NCBIfam" id="TIGR00879">
    <property type="entry name" value="SP"/>
    <property type="match status" value="1"/>
</dbReference>